<dbReference type="PROSITE" id="PS51384">
    <property type="entry name" value="FAD_FR"/>
    <property type="match status" value="1"/>
</dbReference>
<dbReference type="InterPro" id="IPR017927">
    <property type="entry name" value="FAD-bd_FR_type"/>
</dbReference>
<dbReference type="Proteomes" id="UP000005952">
    <property type="component" value="Chromosome"/>
</dbReference>
<comment type="cofactor">
    <cofactor evidence="1">
        <name>FMN</name>
        <dbReference type="ChEBI" id="CHEBI:58210"/>
    </cofactor>
</comment>
<dbReference type="CDD" id="cd00207">
    <property type="entry name" value="fer2"/>
    <property type="match status" value="1"/>
</dbReference>
<reference evidence="11 12" key="1">
    <citation type="journal article" date="2013" name="Genome Announc.">
        <title>Genome sequences for three denitrifying bacterial strains isolated from a uranium- and nitrate-contaminated subsurface environment.</title>
        <authorList>
            <person name="Venkatramanan R."/>
            <person name="Prakash O."/>
            <person name="Woyke T."/>
            <person name="Chain P."/>
            <person name="Goodwin L.A."/>
            <person name="Watson D."/>
            <person name="Brooks S."/>
            <person name="Kostka J.E."/>
            <person name="Green S.J."/>
        </authorList>
    </citation>
    <scope>NUCLEOTIDE SEQUENCE [LARGE SCALE GENOMIC DNA]</scope>
    <source>
        <strain evidence="11 12">1NES1</strain>
    </source>
</reference>
<dbReference type="AlphaFoldDB" id="N0B9H6"/>
<dbReference type="PANTHER" id="PTHR47354">
    <property type="entry name" value="NADH OXIDOREDUCTASE HCR"/>
    <property type="match status" value="1"/>
</dbReference>
<dbReference type="STRING" id="670307.HYPDE_25253"/>
<dbReference type="GO" id="GO:0046872">
    <property type="term" value="F:metal ion binding"/>
    <property type="evidence" value="ECO:0007669"/>
    <property type="project" value="UniProtKB-KW"/>
</dbReference>
<evidence type="ECO:0000313" key="12">
    <source>
        <dbReference type="Proteomes" id="UP000005952"/>
    </source>
</evidence>
<dbReference type="Gene3D" id="3.10.20.30">
    <property type="match status" value="1"/>
</dbReference>
<dbReference type="GO" id="GO:0016491">
    <property type="term" value="F:oxidoreductase activity"/>
    <property type="evidence" value="ECO:0007669"/>
    <property type="project" value="UniProtKB-KW"/>
</dbReference>
<dbReference type="Gene3D" id="2.40.30.10">
    <property type="entry name" value="Translation factors"/>
    <property type="match status" value="1"/>
</dbReference>
<keyword evidence="3" id="KW-0288">FMN</keyword>
<keyword evidence="12" id="KW-1185">Reference proteome</keyword>
<gene>
    <name evidence="11" type="ORF">HYPDE_25253</name>
</gene>
<keyword evidence="8" id="KW-0411">Iron-sulfur</keyword>
<dbReference type="GO" id="GO:0051537">
    <property type="term" value="F:2 iron, 2 sulfur cluster binding"/>
    <property type="evidence" value="ECO:0007669"/>
    <property type="project" value="UniProtKB-KW"/>
</dbReference>
<evidence type="ECO:0000256" key="2">
    <source>
        <dbReference type="ARBA" id="ARBA00022630"/>
    </source>
</evidence>
<keyword evidence="4" id="KW-0001">2Fe-2S</keyword>
<name>N0B9H6_9HYPH</name>
<organism evidence="11 12">
    <name type="scientific">Hyphomicrobium denitrificans 1NES1</name>
    <dbReference type="NCBI Taxonomy" id="670307"/>
    <lineage>
        <taxon>Bacteria</taxon>
        <taxon>Pseudomonadati</taxon>
        <taxon>Pseudomonadota</taxon>
        <taxon>Alphaproteobacteria</taxon>
        <taxon>Hyphomicrobiales</taxon>
        <taxon>Hyphomicrobiaceae</taxon>
        <taxon>Hyphomicrobium</taxon>
    </lineage>
</organism>
<evidence type="ECO:0000256" key="5">
    <source>
        <dbReference type="ARBA" id="ARBA00022723"/>
    </source>
</evidence>
<dbReference type="InterPro" id="IPR006058">
    <property type="entry name" value="2Fe2S_fd_BS"/>
</dbReference>
<evidence type="ECO:0000259" key="9">
    <source>
        <dbReference type="PROSITE" id="PS51085"/>
    </source>
</evidence>
<dbReference type="SUPFAM" id="SSF63380">
    <property type="entry name" value="Riboflavin synthase domain-like"/>
    <property type="match status" value="1"/>
</dbReference>
<dbReference type="PROSITE" id="PS00197">
    <property type="entry name" value="2FE2S_FER_1"/>
    <property type="match status" value="1"/>
</dbReference>
<dbReference type="InterPro" id="IPR017938">
    <property type="entry name" value="Riboflavin_synthase-like_b-brl"/>
</dbReference>
<dbReference type="CDD" id="cd06185">
    <property type="entry name" value="PDR_like"/>
    <property type="match status" value="1"/>
</dbReference>
<dbReference type="Gene3D" id="3.40.50.80">
    <property type="entry name" value="Nucleotide-binding domain of ferredoxin-NADP reductase (FNR) module"/>
    <property type="match status" value="1"/>
</dbReference>
<dbReference type="InterPro" id="IPR054582">
    <property type="entry name" value="DmmA-like_N"/>
</dbReference>
<dbReference type="SUPFAM" id="SSF54292">
    <property type="entry name" value="2Fe-2S ferredoxin-like"/>
    <property type="match status" value="1"/>
</dbReference>
<dbReference type="InterPro" id="IPR012675">
    <property type="entry name" value="Beta-grasp_dom_sf"/>
</dbReference>
<dbReference type="Pfam" id="PF22290">
    <property type="entry name" value="DmmA-like_N"/>
    <property type="match status" value="1"/>
</dbReference>
<dbReference type="RefSeq" id="WP_015596772.1">
    <property type="nucleotide sequence ID" value="NC_021172.1"/>
</dbReference>
<dbReference type="SUPFAM" id="SSF52343">
    <property type="entry name" value="Ferredoxin reductase-like, C-terminal NADP-linked domain"/>
    <property type="match status" value="1"/>
</dbReference>
<dbReference type="InterPro" id="IPR050415">
    <property type="entry name" value="MRET"/>
</dbReference>
<keyword evidence="5" id="KW-0479">Metal-binding</keyword>
<evidence type="ECO:0000256" key="8">
    <source>
        <dbReference type="ARBA" id="ARBA00023014"/>
    </source>
</evidence>
<sequence length="318" mass="34877">MTMNMQRVRVARVDDVAAGIKRFELIGLEGRSLPVFSAGSHIVVTMRDEDQVWRNPYSIMGVTEDNGGYVISVHHSPESRGGSRYMHTKVHVGSELDISEPVNLFPIVHTGRKHILIAGGIGITPMLAMLDELKRDATSFELHYAVRSPQAGAYFSDLMSETGRSIRVYSSDRGERIPLASILSNQPLGTHAYVCGPQRMIDWVLDVANQAGWPEENVHCERFSSAPPGKPFDVKLRDGTTVHVGEHQSMLEALEHAGVDAPYLCRGGACGQCITRVVATDAKLVHNDHYLTEEEKQSGEQIATCVSRADGGCITLDL</sequence>
<feature type="domain" description="FAD-binding FR-type" evidence="10">
    <location>
        <begin position="3"/>
        <end position="108"/>
    </location>
</feature>
<dbReference type="InterPro" id="IPR036010">
    <property type="entry name" value="2Fe-2S_ferredoxin-like_sf"/>
</dbReference>
<dbReference type="HOGENOM" id="CLU_003827_17_0_5"/>
<evidence type="ECO:0000256" key="7">
    <source>
        <dbReference type="ARBA" id="ARBA00023004"/>
    </source>
</evidence>
<proteinExistence type="predicted"/>
<dbReference type="EMBL" id="CP005587">
    <property type="protein sequence ID" value="AGK56735.1"/>
    <property type="molecule type" value="Genomic_DNA"/>
</dbReference>
<evidence type="ECO:0000313" key="11">
    <source>
        <dbReference type="EMBL" id="AGK56735.1"/>
    </source>
</evidence>
<dbReference type="PROSITE" id="PS51085">
    <property type="entry name" value="2FE2S_FER_2"/>
    <property type="match status" value="1"/>
</dbReference>
<protein>
    <submittedName>
        <fullName evidence="11">Ferredoxin</fullName>
    </submittedName>
</protein>
<dbReference type="Pfam" id="PF00111">
    <property type="entry name" value="Fer2"/>
    <property type="match status" value="1"/>
</dbReference>
<evidence type="ECO:0000256" key="4">
    <source>
        <dbReference type="ARBA" id="ARBA00022714"/>
    </source>
</evidence>
<feature type="domain" description="2Fe-2S ferredoxin-type" evidence="9">
    <location>
        <begin position="232"/>
        <end position="318"/>
    </location>
</feature>
<evidence type="ECO:0000259" key="10">
    <source>
        <dbReference type="PROSITE" id="PS51384"/>
    </source>
</evidence>
<accession>N0B9H6</accession>
<dbReference type="PRINTS" id="PR00409">
    <property type="entry name" value="PHDIOXRDTASE"/>
</dbReference>
<dbReference type="InterPro" id="IPR039261">
    <property type="entry name" value="FNR_nucleotide-bd"/>
</dbReference>
<dbReference type="OrthoDB" id="9792185at2"/>
<keyword evidence="7" id="KW-0408">Iron</keyword>
<dbReference type="KEGG" id="hdt:HYPDE_25253"/>
<evidence type="ECO:0000256" key="6">
    <source>
        <dbReference type="ARBA" id="ARBA00023002"/>
    </source>
</evidence>
<dbReference type="InterPro" id="IPR001041">
    <property type="entry name" value="2Fe-2S_ferredoxin-type"/>
</dbReference>
<keyword evidence="2" id="KW-0285">Flavoprotein</keyword>
<evidence type="ECO:0000256" key="3">
    <source>
        <dbReference type="ARBA" id="ARBA00022643"/>
    </source>
</evidence>
<keyword evidence="6" id="KW-0560">Oxidoreductase</keyword>
<evidence type="ECO:0000256" key="1">
    <source>
        <dbReference type="ARBA" id="ARBA00001917"/>
    </source>
</evidence>
<dbReference type="PANTHER" id="PTHR47354:SF1">
    <property type="entry name" value="CARNITINE MONOOXYGENASE REDUCTASE SUBUNIT"/>
    <property type="match status" value="1"/>
</dbReference>
<dbReference type="eggNOG" id="COG1018">
    <property type="taxonomic scope" value="Bacteria"/>
</dbReference>